<dbReference type="Proteomes" id="UP000653454">
    <property type="component" value="Unassembled WGS sequence"/>
</dbReference>
<evidence type="ECO:0000259" key="2">
    <source>
        <dbReference type="PROSITE" id="PS50878"/>
    </source>
</evidence>
<feature type="coiled-coil region" evidence="1">
    <location>
        <begin position="15"/>
        <end position="54"/>
    </location>
</feature>
<dbReference type="InterPro" id="IPR043502">
    <property type="entry name" value="DNA/RNA_pol_sf"/>
</dbReference>
<dbReference type="PANTHER" id="PTHR36688:SF2">
    <property type="entry name" value="ENDONUCLEASE_EXONUCLEASE_PHOSPHATASE DOMAIN-CONTAINING PROTEIN"/>
    <property type="match status" value="1"/>
</dbReference>
<dbReference type="Pfam" id="PF00078">
    <property type="entry name" value="RVT_1"/>
    <property type="match status" value="1"/>
</dbReference>
<dbReference type="GO" id="GO:0003824">
    <property type="term" value="F:catalytic activity"/>
    <property type="evidence" value="ECO:0007669"/>
    <property type="project" value="InterPro"/>
</dbReference>
<dbReference type="AlphaFoldDB" id="A0A8S4GEC4"/>
<dbReference type="InterPro" id="IPR036691">
    <property type="entry name" value="Endo/exonu/phosph_ase_sf"/>
</dbReference>
<accession>A0A8S4GEC4</accession>
<dbReference type="InterPro" id="IPR000477">
    <property type="entry name" value="RT_dom"/>
</dbReference>
<sequence>MPASDKTALQCVMEVDQERVKLEKLAEELAHSDDDEAQEQLMDVYERLDELNADTAEARAAHILHGLGFSKQMQNQATKDFSGVYDKQGALAISSIYCPPTRKHKITATEFNNFFGTLGGRYIVGGDWNAKNTFWGSRLTVTRGRELKKSLDHNGLRVLTTCQPTYWPTDPNKLPDLLDFFTYKGLQSYYYKIESNFDSTSDHTSVITTMSITVIERSKKPYLYNNKTDWPGFQEYLLDHVDLKLPLKSEDDIDCATEYITSLIQQAAWLSTPDYEGPDSRNMLNKNNLPLEAREMILEKRRLRRKWHNSRHPEDKKALNKAAAELKKFLAEAENDTLQRRLELLNATSNNEHSLWKTVKSSQKPQLIEYPLKRPDGMWAKTDEERAEAFGAFLKNVFTPNTDTADNAFEEEVKSFLQSDLQLSPPIKSCTPRELKGIIRELQLKKAPGYDLITAEVLQQLPTKVLVFLTTLFNSMLRIGYFPNQWKVSQITMILKAGKPPHQTSSYRPISLLPLLSKLFEKVISRRLNRWLEDNRIIPQHQFGFRMKHSTIEQVHRVCDHIRHTLESKEYCSGVFLDVQQAFDKVWHAGLLYKLKLWHPHNLFQLLKSYIEDRIFYVKIIEGTSSFHEVKAGVPQGSVLGPSLYLIYISDVPESVNILTATFADDTAILASDKDPVSASKTVQSHLDQVHNWMKRWKIKASAAKSNHITFTLRRDNCPPVKLGDEVLPHQTVVKYLGFHLDRKQIWKTHIQNKRDELNQKYRSLSWLLGRQSKLSVNNKLLIYKAVLKPVWTYGIQLWGSAKNSNIAIMQRFQNSVLKTIAHAPWFTKIDEVHEYLQMPTVKAEVENLKEPTEIGLLITPTSWLLTSPVVFQ</sequence>
<dbReference type="InterPro" id="IPR052560">
    <property type="entry name" value="RdDP_mobile_element"/>
</dbReference>
<dbReference type="EMBL" id="CAJHNJ030000513">
    <property type="protein sequence ID" value="CAG9138207.1"/>
    <property type="molecule type" value="Genomic_DNA"/>
</dbReference>
<dbReference type="PANTHER" id="PTHR36688">
    <property type="entry name" value="ENDO/EXONUCLEASE/PHOSPHATASE DOMAIN-CONTAINING PROTEIN"/>
    <property type="match status" value="1"/>
</dbReference>
<dbReference type="CDD" id="cd01650">
    <property type="entry name" value="RT_nLTR_like"/>
    <property type="match status" value="1"/>
</dbReference>
<dbReference type="GO" id="GO:0071897">
    <property type="term" value="P:DNA biosynthetic process"/>
    <property type="evidence" value="ECO:0007669"/>
    <property type="project" value="UniProtKB-ARBA"/>
</dbReference>
<gene>
    <name evidence="3" type="ORF">PLXY2_LOCUS16463</name>
</gene>
<feature type="non-terminal residue" evidence="3">
    <location>
        <position position="873"/>
    </location>
</feature>
<dbReference type="Pfam" id="PF14529">
    <property type="entry name" value="Exo_endo_phos_2"/>
    <property type="match status" value="1"/>
</dbReference>
<name>A0A8S4GEC4_PLUXY</name>
<dbReference type="InterPro" id="IPR005135">
    <property type="entry name" value="Endo/exonuclease/phosphatase"/>
</dbReference>
<dbReference type="SUPFAM" id="SSF56672">
    <property type="entry name" value="DNA/RNA polymerases"/>
    <property type="match status" value="1"/>
</dbReference>
<protein>
    <submittedName>
        <fullName evidence="3">(diamondback moth) hypothetical protein</fullName>
    </submittedName>
</protein>
<dbReference type="Gene3D" id="3.60.10.10">
    <property type="entry name" value="Endonuclease/exonuclease/phosphatase"/>
    <property type="match status" value="1"/>
</dbReference>
<evidence type="ECO:0000313" key="4">
    <source>
        <dbReference type="Proteomes" id="UP000653454"/>
    </source>
</evidence>
<dbReference type="SUPFAM" id="SSF56219">
    <property type="entry name" value="DNase I-like"/>
    <property type="match status" value="1"/>
</dbReference>
<organism evidence="3 4">
    <name type="scientific">Plutella xylostella</name>
    <name type="common">Diamondback moth</name>
    <name type="synonym">Plutella maculipennis</name>
    <dbReference type="NCBI Taxonomy" id="51655"/>
    <lineage>
        <taxon>Eukaryota</taxon>
        <taxon>Metazoa</taxon>
        <taxon>Ecdysozoa</taxon>
        <taxon>Arthropoda</taxon>
        <taxon>Hexapoda</taxon>
        <taxon>Insecta</taxon>
        <taxon>Pterygota</taxon>
        <taxon>Neoptera</taxon>
        <taxon>Endopterygota</taxon>
        <taxon>Lepidoptera</taxon>
        <taxon>Glossata</taxon>
        <taxon>Ditrysia</taxon>
        <taxon>Yponomeutoidea</taxon>
        <taxon>Plutellidae</taxon>
        <taxon>Plutella</taxon>
    </lineage>
</organism>
<proteinExistence type="predicted"/>
<keyword evidence="1" id="KW-0175">Coiled coil</keyword>
<evidence type="ECO:0000313" key="3">
    <source>
        <dbReference type="EMBL" id="CAG9138207.1"/>
    </source>
</evidence>
<evidence type="ECO:0000256" key="1">
    <source>
        <dbReference type="SAM" id="Coils"/>
    </source>
</evidence>
<feature type="domain" description="Reverse transcriptase" evidence="2">
    <location>
        <begin position="475"/>
        <end position="741"/>
    </location>
</feature>
<reference evidence="3" key="1">
    <citation type="submission" date="2020-11" db="EMBL/GenBank/DDBJ databases">
        <authorList>
            <person name="Whiteford S."/>
        </authorList>
    </citation>
    <scope>NUCLEOTIDE SEQUENCE</scope>
</reference>
<dbReference type="PROSITE" id="PS50878">
    <property type="entry name" value="RT_POL"/>
    <property type="match status" value="1"/>
</dbReference>
<keyword evidence="4" id="KW-1185">Reference proteome</keyword>
<comment type="caution">
    <text evidence="3">The sequence shown here is derived from an EMBL/GenBank/DDBJ whole genome shotgun (WGS) entry which is preliminary data.</text>
</comment>